<dbReference type="AlphaFoldDB" id="A0A8H7DKD1"/>
<proteinExistence type="predicted"/>
<evidence type="ECO:0000256" key="1">
    <source>
        <dbReference type="SAM" id="MobiDB-lite"/>
    </source>
</evidence>
<dbReference type="InterPro" id="IPR036047">
    <property type="entry name" value="F-box-like_dom_sf"/>
</dbReference>
<protein>
    <recommendedName>
        <fullName evidence="4">F-box domain-containing protein</fullName>
    </recommendedName>
</protein>
<dbReference type="EMBL" id="JACAZH010000001">
    <property type="protein sequence ID" value="KAF7376602.1"/>
    <property type="molecule type" value="Genomic_DNA"/>
</dbReference>
<comment type="caution">
    <text evidence="2">The sequence shown here is derived from an EMBL/GenBank/DDBJ whole genome shotgun (WGS) entry which is preliminary data.</text>
</comment>
<dbReference type="OrthoDB" id="3171058at2759"/>
<feature type="region of interest" description="Disordered" evidence="1">
    <location>
        <begin position="305"/>
        <end position="325"/>
    </location>
</feature>
<sequence>MLRVLTHIDGFVSPFTCLWATTFPVRSRHVKVPLPDLPLEIWLEIFQWSTYFHGATTIGGMDPFTVQHSPTDVMGNTPILSLRTKCALVQVCRLWRRIAIQIQYQHIVIRSPSRAALILQVLRDSHSEKSNYGYWTRHIEVFTHARGSSDIRFLQTLFRIFQYCPRLRMLSATWRIVVPREFLDAVSTLYGSTLQGLNWDEQKHSLEKTHASLNFLASFKFLRILDLRHFVGDGLLSGEGLEPATLPSLKHIILSNQGCNIAAATALELPALHTLTLQTLIGYSPRIDLVTKLLARHGASLITVHLPSPSSGSESEHSQPRIPSQHIPPSLFLSPGVCPNLDTISFGANSPPFTYEPTVMEPHAHPSLRRIALLSVRADALYPSKGPNETQTHLRSFTRAAYPQLEMVRTAGFLVDADTDSLVKDVFIWWSERFERDGVDFQDGEGVVWMYGDDVEENVASSKLLLDSTKPIHS</sequence>
<evidence type="ECO:0000313" key="2">
    <source>
        <dbReference type="EMBL" id="KAF7376602.1"/>
    </source>
</evidence>
<name>A0A8H7DKD1_9AGAR</name>
<organism evidence="2 3">
    <name type="scientific">Mycena sanguinolenta</name>
    <dbReference type="NCBI Taxonomy" id="230812"/>
    <lineage>
        <taxon>Eukaryota</taxon>
        <taxon>Fungi</taxon>
        <taxon>Dikarya</taxon>
        <taxon>Basidiomycota</taxon>
        <taxon>Agaricomycotina</taxon>
        <taxon>Agaricomycetes</taxon>
        <taxon>Agaricomycetidae</taxon>
        <taxon>Agaricales</taxon>
        <taxon>Marasmiineae</taxon>
        <taxon>Mycenaceae</taxon>
        <taxon>Mycena</taxon>
    </lineage>
</organism>
<dbReference type="SUPFAM" id="SSF81383">
    <property type="entry name" value="F-box domain"/>
    <property type="match status" value="1"/>
</dbReference>
<keyword evidence="3" id="KW-1185">Reference proteome</keyword>
<evidence type="ECO:0008006" key="4">
    <source>
        <dbReference type="Google" id="ProtNLM"/>
    </source>
</evidence>
<reference evidence="2" key="1">
    <citation type="submission" date="2020-05" db="EMBL/GenBank/DDBJ databases">
        <title>Mycena genomes resolve the evolution of fungal bioluminescence.</title>
        <authorList>
            <person name="Tsai I.J."/>
        </authorList>
    </citation>
    <scope>NUCLEOTIDE SEQUENCE</scope>
    <source>
        <strain evidence="2">160909Yilan</strain>
    </source>
</reference>
<dbReference type="Proteomes" id="UP000623467">
    <property type="component" value="Unassembled WGS sequence"/>
</dbReference>
<evidence type="ECO:0000313" key="3">
    <source>
        <dbReference type="Proteomes" id="UP000623467"/>
    </source>
</evidence>
<gene>
    <name evidence="2" type="ORF">MSAN_00076800</name>
</gene>
<accession>A0A8H7DKD1</accession>